<dbReference type="EMBL" id="BPRH01001196">
    <property type="protein sequence ID" value="GJF12430.1"/>
    <property type="molecule type" value="Genomic_DNA"/>
</dbReference>
<proteinExistence type="predicted"/>
<organism evidence="1 2">
    <name type="scientific">Mycolicibacterium cyprinidarum</name>
    <dbReference type="NCBI Taxonomy" id="2860311"/>
    <lineage>
        <taxon>Bacteria</taxon>
        <taxon>Bacillati</taxon>
        <taxon>Actinomycetota</taxon>
        <taxon>Actinomycetes</taxon>
        <taxon>Mycobacteriales</taxon>
        <taxon>Mycobacteriaceae</taxon>
        <taxon>Mycolicibacterium</taxon>
    </lineage>
</organism>
<sequence length="201" mass="21555">MVAQYMADEVRPFLAPVPVPLQLVDHPAEEGIAPRFENVRMRPASELADELDGAADWLGVRVAEILLAALGRAIGRTRGEGTVTVDVTAEHRRLFHTVSLICSDAPPMGPTEMLQGAHTALTGASSFSTATAEVLLNVATGQDLAAGGNHALELRVHRTGKQLHLDWSFDAIRFDAYSIEELAEQFPLALIELTSNAAAPL</sequence>
<dbReference type="SUPFAM" id="SSF52777">
    <property type="entry name" value="CoA-dependent acyltransferases"/>
    <property type="match status" value="1"/>
</dbReference>
<keyword evidence="2" id="KW-1185">Reference proteome</keyword>
<evidence type="ECO:0000313" key="1">
    <source>
        <dbReference type="EMBL" id="GJF12430.1"/>
    </source>
</evidence>
<evidence type="ECO:0000313" key="2">
    <source>
        <dbReference type="Proteomes" id="UP001060504"/>
    </source>
</evidence>
<accession>A0ABQ4VBF3</accession>
<dbReference type="Proteomes" id="UP001060504">
    <property type="component" value="Unassembled WGS sequence"/>
</dbReference>
<name>A0ABQ4VBF3_9MYCO</name>
<comment type="caution">
    <text evidence="1">The sequence shown here is derived from an EMBL/GenBank/DDBJ whole genome shotgun (WGS) entry which is preliminary data.</text>
</comment>
<gene>
    <name evidence="1" type="ORF">NGTWS1702_11230</name>
</gene>
<dbReference type="Gene3D" id="3.30.559.30">
    <property type="entry name" value="Nonribosomal peptide synthetase, condensation domain"/>
    <property type="match status" value="2"/>
</dbReference>
<evidence type="ECO:0008006" key="3">
    <source>
        <dbReference type="Google" id="ProtNLM"/>
    </source>
</evidence>
<protein>
    <recommendedName>
        <fullName evidence="3">Polyketide synthase</fullName>
    </recommendedName>
</protein>
<reference evidence="1 2" key="1">
    <citation type="submission" date="2021-08" db="EMBL/GenBank/DDBJ databases">
        <title>Draft genome sequence of Mycolicibacterium sp. NGTWS1702 strain.</title>
        <authorList>
            <person name="Matsumoto M."/>
            <person name="Tang B.C.C."/>
            <person name="Machida Y."/>
            <person name="Matoyama H."/>
            <person name="Kishihara T."/>
            <person name="Sato S."/>
            <person name="Kondo I."/>
            <person name="Sano M."/>
            <person name="Kato G."/>
        </authorList>
    </citation>
    <scope>NUCLEOTIDE SEQUENCE [LARGE SCALE GENOMIC DNA]</scope>
    <source>
        <strain evidence="1 2">NGTWSNA01</strain>
    </source>
</reference>